<evidence type="ECO:0000256" key="2">
    <source>
        <dbReference type="ARBA" id="ARBA00005982"/>
    </source>
</evidence>
<dbReference type="SUPFAM" id="SSF103473">
    <property type="entry name" value="MFS general substrate transporter"/>
    <property type="match status" value="1"/>
</dbReference>
<comment type="caution">
    <text evidence="8">The sequence shown here is derived from an EMBL/GenBank/DDBJ whole genome shotgun (WGS) entry which is preliminary data.</text>
</comment>
<feature type="transmembrane region" description="Helical" evidence="7">
    <location>
        <begin position="202"/>
        <end position="223"/>
    </location>
</feature>
<keyword evidence="4 7" id="KW-1133">Transmembrane helix</keyword>
<sequence>MESLPTDEAAKLSTSGRKPGGWITFPFMIATMGGLSLAAGGWVSNLIVYLIEEYNVKSIEAAQIYNAFNGCIALFPIIGAIIADSFLGCFSVIWISSLISLLGMVLLVLTAGLEPLRPSHCDNGSNLCTDPSKIQLVILYAGLVLSALGVGGTRFTLATMGANQFDKPKHQGIFFNWYLVALYVPSVISTTAIVYVQDNVSWASGFGICVAANVLGLAIFLLGSPFYRHVRPQGSPFMGLARVVVAAVNKRKVQISMKGENYYQELHDGSTSMMAATPTQFFKFLNRAALKTEGDIGPNGSIAKPWKLCPVQQVEDLKSLIRIFPLWSTGVFLSIPIVIQSSLPIIQALTMDRHLGSHFQIPSGSIIVFILISTSITIIFIDRVLFPTLEKFSGRPLTPLKRVGIGHVLTGLSMAVAALVESSRLKMEKFHHLQDQNGAVVPMSVMWLVPQLAIVGIGEAFHFPGNVAFYYQEFPATLKSTSTAMVALFMGISYYLGNSVMDLLRRVTGWLPDNINDGRLDNVYWVCAALSMLNFVYYLVCAWLYKYQNAEEAFDNSSKPEK</sequence>
<dbReference type="Pfam" id="PF00854">
    <property type="entry name" value="PTR2"/>
    <property type="match status" value="1"/>
</dbReference>
<feature type="transmembrane region" description="Helical" evidence="7">
    <location>
        <begin position="64"/>
        <end position="83"/>
    </location>
</feature>
<reference evidence="8 9" key="1">
    <citation type="submission" date="2024-02" db="EMBL/GenBank/DDBJ databases">
        <authorList>
            <person name="Vignale AGUSTIN F."/>
            <person name="Sosa J E."/>
            <person name="Modenutti C."/>
        </authorList>
    </citation>
    <scope>NUCLEOTIDE SEQUENCE [LARGE SCALE GENOMIC DNA]</scope>
</reference>
<evidence type="ECO:0000256" key="1">
    <source>
        <dbReference type="ARBA" id="ARBA00004141"/>
    </source>
</evidence>
<evidence type="ECO:0000256" key="5">
    <source>
        <dbReference type="ARBA" id="ARBA00023136"/>
    </source>
</evidence>
<comment type="similarity">
    <text evidence="2">Belongs to the major facilitator superfamily. Proton-dependent oligopeptide transporter (POT/PTR) (TC 2.A.17) family.</text>
</comment>
<keyword evidence="3 7" id="KW-0812">Transmembrane</keyword>
<keyword evidence="5 7" id="KW-0472">Membrane</keyword>
<keyword evidence="9" id="KW-1185">Reference proteome</keyword>
<feature type="transmembrane region" description="Helical" evidence="7">
    <location>
        <begin position="402"/>
        <end position="420"/>
    </location>
</feature>
<comment type="subcellular location">
    <subcellularLocation>
        <location evidence="1">Membrane</location>
        <topology evidence="1">Multi-pass membrane protein</topology>
    </subcellularLocation>
</comment>
<evidence type="ECO:0000256" key="4">
    <source>
        <dbReference type="ARBA" id="ARBA00022989"/>
    </source>
</evidence>
<dbReference type="EMBL" id="CAUOFW020002784">
    <property type="protein sequence ID" value="CAK9156083.1"/>
    <property type="molecule type" value="Genomic_DNA"/>
</dbReference>
<dbReference type="PROSITE" id="PS01022">
    <property type="entry name" value="PTR2_1"/>
    <property type="match status" value="1"/>
</dbReference>
<protein>
    <submittedName>
        <fullName evidence="8">Uncharacterized protein</fullName>
    </submittedName>
</protein>
<feature type="transmembrane region" description="Helical" evidence="7">
    <location>
        <begin position="359"/>
        <end position="381"/>
    </location>
</feature>
<organism evidence="8 9">
    <name type="scientific">Ilex paraguariensis</name>
    <name type="common">yerba mate</name>
    <dbReference type="NCBI Taxonomy" id="185542"/>
    <lineage>
        <taxon>Eukaryota</taxon>
        <taxon>Viridiplantae</taxon>
        <taxon>Streptophyta</taxon>
        <taxon>Embryophyta</taxon>
        <taxon>Tracheophyta</taxon>
        <taxon>Spermatophyta</taxon>
        <taxon>Magnoliopsida</taxon>
        <taxon>eudicotyledons</taxon>
        <taxon>Gunneridae</taxon>
        <taxon>Pentapetalae</taxon>
        <taxon>asterids</taxon>
        <taxon>campanulids</taxon>
        <taxon>Aquifoliales</taxon>
        <taxon>Aquifoliaceae</taxon>
        <taxon>Ilex</taxon>
    </lineage>
</organism>
<dbReference type="GO" id="GO:0016020">
    <property type="term" value="C:membrane"/>
    <property type="evidence" value="ECO:0007669"/>
    <property type="project" value="UniProtKB-SubCell"/>
</dbReference>
<proteinExistence type="inferred from homology"/>
<evidence type="ECO:0000313" key="8">
    <source>
        <dbReference type="EMBL" id="CAK9156083.1"/>
    </source>
</evidence>
<feature type="transmembrane region" description="Helical" evidence="7">
    <location>
        <begin position="90"/>
        <end position="113"/>
    </location>
</feature>
<comment type="similarity">
    <text evidence="6">Belongs to the major facilitator superfamily. Phosphate:H(+) symporter (TC 2.A.1.9) family.</text>
</comment>
<evidence type="ECO:0000256" key="7">
    <source>
        <dbReference type="SAM" id="Phobius"/>
    </source>
</evidence>
<feature type="transmembrane region" description="Helical" evidence="7">
    <location>
        <begin position="320"/>
        <end position="339"/>
    </location>
</feature>
<evidence type="ECO:0000256" key="6">
    <source>
        <dbReference type="ARBA" id="ARBA00044504"/>
    </source>
</evidence>
<feature type="transmembrane region" description="Helical" evidence="7">
    <location>
        <begin position="133"/>
        <end position="152"/>
    </location>
</feature>
<dbReference type="PANTHER" id="PTHR11654">
    <property type="entry name" value="OLIGOPEPTIDE TRANSPORTER-RELATED"/>
    <property type="match status" value="1"/>
</dbReference>
<dbReference type="InterPro" id="IPR036259">
    <property type="entry name" value="MFS_trans_sf"/>
</dbReference>
<dbReference type="CDD" id="cd17416">
    <property type="entry name" value="MFS_NPF1_2"/>
    <property type="match status" value="1"/>
</dbReference>
<feature type="transmembrane region" description="Helical" evidence="7">
    <location>
        <begin position="21"/>
        <end position="44"/>
    </location>
</feature>
<dbReference type="InterPro" id="IPR018456">
    <property type="entry name" value="PTR2_symporter_CS"/>
</dbReference>
<dbReference type="InterPro" id="IPR000109">
    <property type="entry name" value="POT_fam"/>
</dbReference>
<dbReference type="AlphaFoldDB" id="A0ABC8SGQ8"/>
<accession>A0ABC8SGQ8</accession>
<name>A0ABC8SGQ8_9AQUA</name>
<dbReference type="Proteomes" id="UP001642360">
    <property type="component" value="Unassembled WGS sequence"/>
</dbReference>
<feature type="transmembrane region" description="Helical" evidence="7">
    <location>
        <begin position="440"/>
        <end position="464"/>
    </location>
</feature>
<evidence type="ECO:0000313" key="9">
    <source>
        <dbReference type="Proteomes" id="UP001642360"/>
    </source>
</evidence>
<feature type="transmembrane region" description="Helical" evidence="7">
    <location>
        <begin position="523"/>
        <end position="545"/>
    </location>
</feature>
<dbReference type="Gene3D" id="1.20.1250.20">
    <property type="entry name" value="MFS general substrate transporter like domains"/>
    <property type="match status" value="1"/>
</dbReference>
<feature type="transmembrane region" description="Helical" evidence="7">
    <location>
        <begin position="476"/>
        <end position="496"/>
    </location>
</feature>
<gene>
    <name evidence="8" type="ORF">ILEXP_LOCUS24490</name>
</gene>
<evidence type="ECO:0000256" key="3">
    <source>
        <dbReference type="ARBA" id="ARBA00022692"/>
    </source>
</evidence>
<feature type="transmembrane region" description="Helical" evidence="7">
    <location>
        <begin position="173"/>
        <end position="196"/>
    </location>
</feature>